<dbReference type="OrthoDB" id="7960624at2"/>
<dbReference type="STRING" id="1461694.ATO9_02445"/>
<reference evidence="1 2" key="1">
    <citation type="journal article" date="2015" name="Antonie Van Leeuwenhoek">
        <title>Pseudooceanicola atlanticus gen. nov. sp. nov., isolated from surface seawater of the Atlantic Ocean and reclassification of Oceanicola batsensis, Oceanicola marinus, Oceanicola nitratireducens, Oceanicola nanhaiensis, Oceanicola antarcticus and Oceanicola flagellatus, as Pseudooceanicola batsensis comb. nov., Pseudooceanicola marinus comb. nov., Pseudooceanicola nitratireducens comb. nov., Pseudooceanicola nanhaiensis comb. nov., Pseudooceanicola antarcticus comb. nov., and Pseudooceanicola flagellatus comb. nov.</title>
        <authorList>
            <person name="Lai Q."/>
            <person name="Li G."/>
            <person name="Liu X."/>
            <person name="Du Y."/>
            <person name="Sun F."/>
            <person name="Shao Z."/>
        </authorList>
    </citation>
    <scope>NUCLEOTIDE SEQUENCE [LARGE SCALE GENOMIC DNA]</scope>
    <source>
        <strain evidence="1 2">22II-s11g</strain>
    </source>
</reference>
<evidence type="ECO:0008006" key="3">
    <source>
        <dbReference type="Google" id="ProtNLM"/>
    </source>
</evidence>
<dbReference type="SUPFAM" id="SSF55729">
    <property type="entry name" value="Acyl-CoA N-acyltransferases (Nat)"/>
    <property type="match status" value="1"/>
</dbReference>
<accession>A0A0A0EMI0</accession>
<evidence type="ECO:0000313" key="2">
    <source>
        <dbReference type="Proteomes" id="UP000030004"/>
    </source>
</evidence>
<dbReference type="eggNOG" id="COG1670">
    <property type="taxonomic scope" value="Bacteria"/>
</dbReference>
<dbReference type="Proteomes" id="UP000030004">
    <property type="component" value="Unassembled WGS sequence"/>
</dbReference>
<dbReference type="RefSeq" id="WP_043744536.1">
    <property type="nucleotide sequence ID" value="NZ_AQQX01000001.1"/>
</dbReference>
<dbReference type="EMBL" id="AQQX01000001">
    <property type="protein sequence ID" value="KGM50372.1"/>
    <property type="molecule type" value="Genomic_DNA"/>
</dbReference>
<comment type="caution">
    <text evidence="1">The sequence shown here is derived from an EMBL/GenBank/DDBJ whole genome shotgun (WGS) entry which is preliminary data.</text>
</comment>
<keyword evidence="2" id="KW-1185">Reference proteome</keyword>
<name>A0A0A0EMI0_9RHOB</name>
<dbReference type="Gene3D" id="3.40.630.30">
    <property type="match status" value="1"/>
</dbReference>
<organism evidence="1 2">
    <name type="scientific">Pseudooceanicola atlanticus</name>
    <dbReference type="NCBI Taxonomy" id="1461694"/>
    <lineage>
        <taxon>Bacteria</taxon>
        <taxon>Pseudomonadati</taxon>
        <taxon>Pseudomonadota</taxon>
        <taxon>Alphaproteobacteria</taxon>
        <taxon>Rhodobacterales</taxon>
        <taxon>Paracoccaceae</taxon>
        <taxon>Pseudooceanicola</taxon>
    </lineage>
</organism>
<sequence>MSRTSRFRFGRLTEVSPQQIIDHMSDPVTIAHMPLAGMAWTEEVCADFVAAKEACWARDGLGHWAIFEGDRYIGWGGFQREGEDWDYGLVLRPDMFGLGLPVTAQALEFARADPRIPYITFLLPPSRRRLGALRRMGAEQQGEVQIDGATFLKFRLETEAAPATGQATG</sequence>
<evidence type="ECO:0000313" key="1">
    <source>
        <dbReference type="EMBL" id="KGM50372.1"/>
    </source>
</evidence>
<proteinExistence type="predicted"/>
<dbReference type="AlphaFoldDB" id="A0A0A0EMI0"/>
<dbReference type="InterPro" id="IPR016181">
    <property type="entry name" value="Acyl_CoA_acyltransferase"/>
</dbReference>
<gene>
    <name evidence="1" type="ORF">ATO9_02445</name>
</gene>
<protein>
    <recommendedName>
        <fullName evidence="3">N-acetyltransferase domain-containing protein</fullName>
    </recommendedName>
</protein>